<proteinExistence type="predicted"/>
<organism evidence="2 3">
    <name type="scientific">Panagrellus redivivus</name>
    <name type="common">Microworm</name>
    <dbReference type="NCBI Taxonomy" id="6233"/>
    <lineage>
        <taxon>Eukaryota</taxon>
        <taxon>Metazoa</taxon>
        <taxon>Ecdysozoa</taxon>
        <taxon>Nematoda</taxon>
        <taxon>Chromadorea</taxon>
        <taxon>Rhabditida</taxon>
        <taxon>Tylenchina</taxon>
        <taxon>Panagrolaimomorpha</taxon>
        <taxon>Panagrolaimoidea</taxon>
        <taxon>Panagrolaimidae</taxon>
        <taxon>Panagrellus</taxon>
    </lineage>
</organism>
<feature type="chain" id="PRO_5028878757" evidence="1">
    <location>
        <begin position="21"/>
        <end position="264"/>
    </location>
</feature>
<reference evidence="3" key="2">
    <citation type="submission" date="2020-10" db="UniProtKB">
        <authorList>
            <consortium name="WormBaseParasite"/>
        </authorList>
    </citation>
    <scope>IDENTIFICATION</scope>
</reference>
<sequence>MTSAILIAVVLCQLAISAYGLNNCTIGNIGQAQAQFNTLLKIPQSVNWGTPNDLSVAIQDIFINGVSGKDSTQGLVQVCNAYNAYLKSLADQLVDYKTCLNPRFIIDNDGNNPIIGYSYVGILNQLAYQCGAGFFPAQSQWTCIQNTYATRNTTLLNCLNNMHFDLSANYTATCTYTKAAIECWQREFAQVCGHNNEVDYYACQTAHQYTLAAYGECDDRCIIFERPQFAVDNAALMAKLNQNAPSVRDVIYQEIKAKYMRTEL</sequence>
<accession>A0A7E4W9Z2</accession>
<dbReference type="PANTHER" id="PTHR34311:SF7">
    <property type="entry name" value="NEMATODE SPECIFIC PEPTIDE FAMILY"/>
    <property type="match status" value="1"/>
</dbReference>
<feature type="signal peptide" evidence="1">
    <location>
        <begin position="1"/>
        <end position="20"/>
    </location>
</feature>
<dbReference type="WBParaSite" id="Pan_g8750.t1">
    <property type="protein sequence ID" value="Pan_g8750.t1"/>
    <property type="gene ID" value="Pan_g8750"/>
</dbReference>
<reference evidence="2" key="1">
    <citation type="journal article" date="2013" name="Genetics">
        <title>The draft genome and transcriptome of Panagrellus redivivus are shaped by the harsh demands of a free-living lifestyle.</title>
        <authorList>
            <person name="Srinivasan J."/>
            <person name="Dillman A.R."/>
            <person name="Macchietto M.G."/>
            <person name="Heikkinen L."/>
            <person name="Lakso M."/>
            <person name="Fracchia K.M."/>
            <person name="Antoshechkin I."/>
            <person name="Mortazavi A."/>
            <person name="Wong G."/>
            <person name="Sternberg P.W."/>
        </authorList>
    </citation>
    <scope>NUCLEOTIDE SEQUENCE [LARGE SCALE GENOMIC DNA]</scope>
    <source>
        <strain evidence="2">MT8872</strain>
    </source>
</reference>
<dbReference type="PANTHER" id="PTHR34311">
    <property type="entry name" value="PROTEIN CBG21698-RELATED"/>
    <property type="match status" value="1"/>
</dbReference>
<evidence type="ECO:0000313" key="2">
    <source>
        <dbReference type="Proteomes" id="UP000492821"/>
    </source>
</evidence>
<evidence type="ECO:0000256" key="1">
    <source>
        <dbReference type="SAM" id="SignalP"/>
    </source>
</evidence>
<dbReference type="Proteomes" id="UP000492821">
    <property type="component" value="Unassembled WGS sequence"/>
</dbReference>
<name>A0A7E4W9Z2_PANRE</name>
<keyword evidence="1" id="KW-0732">Signal</keyword>
<keyword evidence="2" id="KW-1185">Reference proteome</keyword>
<evidence type="ECO:0000313" key="3">
    <source>
        <dbReference type="WBParaSite" id="Pan_g8750.t1"/>
    </source>
</evidence>
<dbReference type="AlphaFoldDB" id="A0A7E4W9Z2"/>
<protein>
    <submittedName>
        <fullName evidence="3">Secreted protein</fullName>
    </submittedName>
</protein>